<comment type="caution">
    <text evidence="14">The sequence shown here is derived from an EMBL/GenBank/DDBJ whole genome shotgun (WGS) entry which is preliminary data.</text>
</comment>
<evidence type="ECO:0000256" key="7">
    <source>
        <dbReference type="ARBA" id="ARBA00022777"/>
    </source>
</evidence>
<dbReference type="Pfam" id="PF02518">
    <property type="entry name" value="HATPase_c"/>
    <property type="match status" value="1"/>
</dbReference>
<dbReference type="PROSITE" id="PS50113">
    <property type="entry name" value="PAC"/>
    <property type="match status" value="1"/>
</dbReference>
<protein>
    <recommendedName>
        <fullName evidence="3">histidine kinase</fullName>
        <ecNumber evidence="3">2.7.13.3</ecNumber>
    </recommendedName>
</protein>
<dbReference type="SUPFAM" id="SSF55874">
    <property type="entry name" value="ATPase domain of HSP90 chaperone/DNA topoisomerase II/histidine kinase"/>
    <property type="match status" value="1"/>
</dbReference>
<keyword evidence="4" id="KW-0597">Phosphoprotein</keyword>
<evidence type="ECO:0000256" key="2">
    <source>
        <dbReference type="ARBA" id="ARBA00004370"/>
    </source>
</evidence>
<keyword evidence="8" id="KW-0067">ATP-binding</keyword>
<evidence type="ECO:0000256" key="4">
    <source>
        <dbReference type="ARBA" id="ARBA00022553"/>
    </source>
</evidence>
<dbReference type="InterPro" id="IPR000014">
    <property type="entry name" value="PAS"/>
</dbReference>
<dbReference type="CDD" id="cd00082">
    <property type="entry name" value="HisKA"/>
    <property type="match status" value="1"/>
</dbReference>
<dbReference type="InterPro" id="IPR003661">
    <property type="entry name" value="HisK_dim/P_dom"/>
</dbReference>
<organism evidence="14 15">
    <name type="scientific">Fusibacter ferrireducens</name>
    <dbReference type="NCBI Taxonomy" id="2785058"/>
    <lineage>
        <taxon>Bacteria</taxon>
        <taxon>Bacillati</taxon>
        <taxon>Bacillota</taxon>
        <taxon>Clostridia</taxon>
        <taxon>Eubacteriales</taxon>
        <taxon>Eubacteriales Family XII. Incertae Sedis</taxon>
        <taxon>Fusibacter</taxon>
    </lineage>
</organism>
<dbReference type="RefSeq" id="WP_194700818.1">
    <property type="nucleotide sequence ID" value="NZ_JADKNH010000003.1"/>
</dbReference>
<dbReference type="PROSITE" id="PS50109">
    <property type="entry name" value="HIS_KIN"/>
    <property type="match status" value="1"/>
</dbReference>
<comment type="catalytic activity">
    <reaction evidence="1">
        <text>ATP + protein L-histidine = ADP + protein N-phospho-L-histidine.</text>
        <dbReference type="EC" id="2.7.13.3"/>
    </reaction>
</comment>
<evidence type="ECO:0000256" key="9">
    <source>
        <dbReference type="ARBA" id="ARBA00023012"/>
    </source>
</evidence>
<evidence type="ECO:0000256" key="5">
    <source>
        <dbReference type="ARBA" id="ARBA00022679"/>
    </source>
</evidence>
<dbReference type="PRINTS" id="PR00344">
    <property type="entry name" value="BCTRLSENSOR"/>
</dbReference>
<evidence type="ECO:0000313" key="15">
    <source>
        <dbReference type="Proteomes" id="UP000614200"/>
    </source>
</evidence>
<dbReference type="InterPro" id="IPR035965">
    <property type="entry name" value="PAS-like_dom_sf"/>
</dbReference>
<dbReference type="InterPro" id="IPR036097">
    <property type="entry name" value="HisK_dim/P_sf"/>
</dbReference>
<dbReference type="InterPro" id="IPR036890">
    <property type="entry name" value="HATPase_C_sf"/>
</dbReference>
<evidence type="ECO:0000259" key="12">
    <source>
        <dbReference type="PROSITE" id="PS50113"/>
    </source>
</evidence>
<dbReference type="SUPFAM" id="SSF47384">
    <property type="entry name" value="Homodimeric domain of signal transducing histidine kinase"/>
    <property type="match status" value="1"/>
</dbReference>
<dbReference type="SUPFAM" id="SSF158472">
    <property type="entry name" value="HAMP domain-like"/>
    <property type="match status" value="1"/>
</dbReference>
<dbReference type="InterPro" id="IPR003594">
    <property type="entry name" value="HATPase_dom"/>
</dbReference>
<keyword evidence="9" id="KW-0902">Two-component regulatory system</keyword>
<keyword evidence="10" id="KW-0472">Membrane</keyword>
<dbReference type="NCBIfam" id="TIGR00229">
    <property type="entry name" value="sensory_box"/>
    <property type="match status" value="1"/>
</dbReference>
<accession>A0ABR9ZQ45</accession>
<dbReference type="CDD" id="cd06225">
    <property type="entry name" value="HAMP"/>
    <property type="match status" value="1"/>
</dbReference>
<dbReference type="Gene3D" id="6.10.340.10">
    <property type="match status" value="1"/>
</dbReference>
<evidence type="ECO:0000259" key="11">
    <source>
        <dbReference type="PROSITE" id="PS50109"/>
    </source>
</evidence>
<evidence type="ECO:0000313" key="14">
    <source>
        <dbReference type="EMBL" id="MBF4692576.1"/>
    </source>
</evidence>
<evidence type="ECO:0000256" key="3">
    <source>
        <dbReference type="ARBA" id="ARBA00012438"/>
    </source>
</evidence>
<dbReference type="PANTHER" id="PTHR43065:SF10">
    <property type="entry name" value="PEROXIDE STRESS-ACTIVATED HISTIDINE KINASE MAK3"/>
    <property type="match status" value="1"/>
</dbReference>
<dbReference type="SUPFAM" id="SSF55785">
    <property type="entry name" value="PYP-like sensor domain (PAS domain)"/>
    <property type="match status" value="1"/>
</dbReference>
<dbReference type="InterPro" id="IPR003660">
    <property type="entry name" value="HAMP_dom"/>
</dbReference>
<evidence type="ECO:0000256" key="8">
    <source>
        <dbReference type="ARBA" id="ARBA00022840"/>
    </source>
</evidence>
<keyword evidence="7" id="KW-0418">Kinase</keyword>
<dbReference type="Proteomes" id="UP000614200">
    <property type="component" value="Unassembled WGS sequence"/>
</dbReference>
<dbReference type="PROSITE" id="PS50885">
    <property type="entry name" value="HAMP"/>
    <property type="match status" value="1"/>
</dbReference>
<evidence type="ECO:0000256" key="10">
    <source>
        <dbReference type="SAM" id="Phobius"/>
    </source>
</evidence>
<keyword evidence="10" id="KW-1133">Transmembrane helix</keyword>
<feature type="transmembrane region" description="Helical" evidence="10">
    <location>
        <begin position="9"/>
        <end position="30"/>
    </location>
</feature>
<dbReference type="Pfam" id="PF00672">
    <property type="entry name" value="HAMP"/>
    <property type="match status" value="1"/>
</dbReference>
<keyword evidence="5" id="KW-0808">Transferase</keyword>
<evidence type="ECO:0000259" key="13">
    <source>
        <dbReference type="PROSITE" id="PS50885"/>
    </source>
</evidence>
<dbReference type="InterPro" id="IPR005467">
    <property type="entry name" value="His_kinase_dom"/>
</dbReference>
<dbReference type="Gene3D" id="3.30.565.10">
    <property type="entry name" value="Histidine kinase-like ATPase, C-terminal domain"/>
    <property type="match status" value="1"/>
</dbReference>
<comment type="subcellular location">
    <subcellularLocation>
        <location evidence="2">Membrane</location>
    </subcellularLocation>
</comment>
<dbReference type="EMBL" id="JADKNH010000003">
    <property type="protein sequence ID" value="MBF4692576.1"/>
    <property type="molecule type" value="Genomic_DNA"/>
</dbReference>
<dbReference type="SMART" id="SM00388">
    <property type="entry name" value="HisKA"/>
    <property type="match status" value="1"/>
</dbReference>
<feature type="domain" description="Histidine kinase" evidence="11">
    <location>
        <begin position="356"/>
        <end position="569"/>
    </location>
</feature>
<dbReference type="Gene3D" id="3.30.450.20">
    <property type="entry name" value="PAS domain"/>
    <property type="match status" value="1"/>
</dbReference>
<evidence type="ECO:0000256" key="1">
    <source>
        <dbReference type="ARBA" id="ARBA00000085"/>
    </source>
</evidence>
<dbReference type="InterPro" id="IPR000700">
    <property type="entry name" value="PAS-assoc_C"/>
</dbReference>
<dbReference type="Gene3D" id="1.10.287.130">
    <property type="match status" value="1"/>
</dbReference>
<keyword evidence="10" id="KW-0812">Transmembrane</keyword>
<keyword evidence="6" id="KW-0547">Nucleotide-binding</keyword>
<evidence type="ECO:0000256" key="6">
    <source>
        <dbReference type="ARBA" id="ARBA00022741"/>
    </source>
</evidence>
<dbReference type="SMART" id="SM00387">
    <property type="entry name" value="HATPase_c"/>
    <property type="match status" value="1"/>
</dbReference>
<reference evidence="14 15" key="1">
    <citation type="submission" date="2020-11" db="EMBL/GenBank/DDBJ databases">
        <title>Fusibacter basophilias sp. nov.</title>
        <authorList>
            <person name="Qiu D."/>
        </authorList>
    </citation>
    <scope>NUCLEOTIDE SEQUENCE [LARGE SCALE GENOMIC DNA]</scope>
    <source>
        <strain evidence="14 15">Q10-2</strain>
    </source>
</reference>
<feature type="domain" description="PAC" evidence="12">
    <location>
        <begin position="287"/>
        <end position="343"/>
    </location>
</feature>
<dbReference type="EC" id="2.7.13.3" evidence="3"/>
<dbReference type="Pfam" id="PF00512">
    <property type="entry name" value="HisKA"/>
    <property type="match status" value="1"/>
</dbReference>
<gene>
    <name evidence="14" type="ORF">ISU02_05575</name>
</gene>
<proteinExistence type="predicted"/>
<name>A0ABR9ZQ45_9FIRM</name>
<keyword evidence="15" id="KW-1185">Reference proteome</keyword>
<sequence>MKLKLQRKIVFPILVLMIVPTVLLSVLFLVSMQRFSYENTVEKIDHSFNLITEKTHQVESDFYTKQRLISELTALEHLDIFVYDGDELIYVSREATHLSIEELKKRYGSTQRYEIKKRHYEDVHLSIYVIIDRRAIFWSVLELYKPYLILITLSILIALKVVLVTSDSLSKPVSILLEGYNDIIAGNFKKDIEIKREDELGMLGQAFNEMKAQIAIGSNRFLQMKRFNEDILQSISTGIITTNEHGEIINCNDFAMNMIERVMCLDKQRPKIIRALMMQINETIERMDSINRVASFNEYNTKAVIYLDITTSLMKRSSGEFVGVICSFNDITNRKKIEENVERIDRLASLGQLTAALVHEIRNPLSGIKMGAQILNKRLGPHLESAEQGIFEAMIKETDRLDLLMTDLLNFSKPRIPKAQIVDVFEVIDKALLFSEKKIREKAALIEVKDQMRGVQVLFDKGQLMQIFLNVIANALDAIALNGKLEITVQNSRGATGENILVSFEDNGSGIKKENMNAIFDPFFTTREAGTGLGLSVVHKLVVSNQGNIEIDSIESVGTVVKIYLPMHRSA</sequence>
<dbReference type="PANTHER" id="PTHR43065">
    <property type="entry name" value="SENSOR HISTIDINE KINASE"/>
    <property type="match status" value="1"/>
</dbReference>
<feature type="domain" description="HAMP" evidence="13">
    <location>
        <begin position="167"/>
        <end position="219"/>
    </location>
</feature>
<dbReference type="InterPro" id="IPR004358">
    <property type="entry name" value="Sig_transdc_His_kin-like_C"/>
</dbReference>